<dbReference type="RefSeq" id="WP_364025102.1">
    <property type="nucleotide sequence ID" value="NZ_JBFATE010000011.1"/>
</dbReference>
<dbReference type="EMBL" id="JBFATE010000011">
    <property type="protein sequence ID" value="MEV5248435.1"/>
    <property type="molecule type" value="Genomic_DNA"/>
</dbReference>
<evidence type="ECO:0000256" key="1">
    <source>
        <dbReference type="SAM" id="MobiDB-lite"/>
    </source>
</evidence>
<reference evidence="2 3" key="1">
    <citation type="submission" date="2024-06" db="EMBL/GenBank/DDBJ databases">
        <title>The Natural Products Discovery Center: Release of the First 8490 Sequenced Strains for Exploring Actinobacteria Biosynthetic Diversity.</title>
        <authorList>
            <person name="Kalkreuter E."/>
            <person name="Kautsar S.A."/>
            <person name="Yang D."/>
            <person name="Bader C.D."/>
            <person name="Teijaro C.N."/>
            <person name="Fluegel L."/>
            <person name="Davis C.M."/>
            <person name="Simpson J.R."/>
            <person name="Lauterbach L."/>
            <person name="Steele A.D."/>
            <person name="Gui C."/>
            <person name="Meng S."/>
            <person name="Li G."/>
            <person name="Viehrig K."/>
            <person name="Ye F."/>
            <person name="Su P."/>
            <person name="Kiefer A.F."/>
            <person name="Nichols A."/>
            <person name="Cepeda A.J."/>
            <person name="Yan W."/>
            <person name="Fan B."/>
            <person name="Jiang Y."/>
            <person name="Adhikari A."/>
            <person name="Zheng C.-J."/>
            <person name="Schuster L."/>
            <person name="Cowan T.M."/>
            <person name="Smanski M.J."/>
            <person name="Chevrette M.G."/>
            <person name="De Carvalho L.P.S."/>
            <person name="Shen B."/>
        </authorList>
    </citation>
    <scope>NUCLEOTIDE SEQUENCE [LARGE SCALE GENOMIC DNA]</scope>
    <source>
        <strain evidence="2 3">NPDC052768</strain>
    </source>
</reference>
<organism evidence="2 3">
    <name type="scientific">Streptomyces werraensis</name>
    <dbReference type="NCBI Taxonomy" id="68284"/>
    <lineage>
        <taxon>Bacteria</taxon>
        <taxon>Bacillati</taxon>
        <taxon>Actinomycetota</taxon>
        <taxon>Actinomycetes</taxon>
        <taxon>Kitasatosporales</taxon>
        <taxon>Streptomycetaceae</taxon>
        <taxon>Streptomyces</taxon>
    </lineage>
</organism>
<proteinExistence type="predicted"/>
<dbReference type="Proteomes" id="UP001552527">
    <property type="component" value="Unassembled WGS sequence"/>
</dbReference>
<sequence>MGQLEPIKSDVSGNHEALAEALRTLFAALDISITRYAARCNADKATISRYLSGARVPPWQFVKDLIAHVTEARQHPVNPETVATVRDLYVRAAGTAKGQRRSQDLQHLLEEADQQAREAASLERLLRNALQEAQQQVNQLNVEIDSLQAARAADRQAMGAAIERYTREADDLRSERDALAHEVELLKHQLKEAVTARLLAEEKCDRLERQIEEAESHEEEAERFQSEEDKRAAEEKQASTQQRIDELELKLSRLRTPKPEDLIPTPPPAYVADHPREGLNTIAASLGYGPGDTLRRVEAARKQEPRDILRVLKRSIELQSKAELIVTRALLRGMPGPIVETFEELTKSPQPAPAAEEEWLPGPPHE</sequence>
<evidence type="ECO:0000313" key="3">
    <source>
        <dbReference type="Proteomes" id="UP001552527"/>
    </source>
</evidence>
<name>A0ABV3JJU6_9ACTN</name>
<protein>
    <submittedName>
        <fullName evidence="2">Uncharacterized protein</fullName>
    </submittedName>
</protein>
<feature type="region of interest" description="Disordered" evidence="1">
    <location>
        <begin position="345"/>
        <end position="366"/>
    </location>
</feature>
<gene>
    <name evidence="2" type="ORF">AB0K95_24650</name>
</gene>
<accession>A0ABV3JJU6</accession>
<evidence type="ECO:0000313" key="2">
    <source>
        <dbReference type="EMBL" id="MEV5248435.1"/>
    </source>
</evidence>
<keyword evidence="3" id="KW-1185">Reference proteome</keyword>
<comment type="caution">
    <text evidence="2">The sequence shown here is derived from an EMBL/GenBank/DDBJ whole genome shotgun (WGS) entry which is preliminary data.</text>
</comment>
<feature type="region of interest" description="Disordered" evidence="1">
    <location>
        <begin position="213"/>
        <end position="245"/>
    </location>
</feature>